<protein>
    <submittedName>
        <fullName evidence="1">Timeless protein-domain-containing protein</fullName>
    </submittedName>
</protein>
<dbReference type="EMBL" id="MU971340">
    <property type="protein sequence ID" value="KAK9240346.1"/>
    <property type="molecule type" value="Genomic_DNA"/>
</dbReference>
<gene>
    <name evidence="1" type="ORF">V1525DRAFT_395675</name>
</gene>
<sequence length="911" mass="102894">MEIESSPYDQPEVIDVDPTVHAHITSLVSALGGPDHSLPDQRYVLGDDALACLKDLKRWLKAYDEKLNRLDVARIIAKTSLVTDDILQILTEWEASRAGCTMNEFRIALACVELLVPLTWPIRLEGLRNTMETNKHKPHIEQAQRSYKLSIINHPTKKVLQAVACIALPSISLTHRERTPRDEGIIRLVLYFFRNIAMIETVADSILDEGRTAVILAFAQQSIFDLINALGSGVSDLLKGIDLQLLELVFHMVKGIDPDTLHCNSSESFINKQTRSSWLRLENGSESKSRATATRHNRFDTMTSLVVADKTRLTVSGQRALEGSGSAMDKLDGLKMWRRPAGGFRRTNDDLVKPTLISGDAQKALAIFVDEFLGSAFNPLCISIRKEIERESDRVEDHHEEQFLYLVFWFLSAELARQRSTPNTSHGFALVAGMLDQQSLVTITKLLRTAVESRHMRKLGYAMHCFKQIIMLTSAMSGNDDETNKEIADNMISRLFYEETTLDLLASLPNVLHGASISLMTACCDLLYVVLKVLEAYSNHDARLYIRGKRKRSRKQKLSNSPRVGIHDKGYTVQSSDEDDNIARQQSKERSFEFSRFERKFFTQNCIDMFRSVLATYDDLSDQQIKRIISFFHRIFFKREEEVLLYRLDFMLVLRRCLDPREGISLSNSARKEVELFMRHYVRKLAKALEERPALYVELSFTKMPDTLFFLKYGHDEEKQLKRKREKTVPVDNTGDSGSDVNDGHDAMGITDDKSDSDVVEGTNDGGDTSDVDGDADEGDKRKRWGKTARMSSSKKSKKRSQKPRAKTDDQSPPPKRPKPSKLYLSKEYITDSDVDDDEVGVLPPDSEMVVEHGEMDGAFARGTMRGDIGDHTDRSENGRDADDGDSNIGYGLDDSDNNSSESDSSSRIGT</sequence>
<comment type="caution">
    <text evidence="1">The sequence shown here is derived from an EMBL/GenBank/DDBJ whole genome shotgun (WGS) entry which is preliminary data.</text>
</comment>
<evidence type="ECO:0000313" key="1">
    <source>
        <dbReference type="EMBL" id="KAK9240346.1"/>
    </source>
</evidence>
<reference evidence="2" key="1">
    <citation type="journal article" date="2024" name="Front. Bioeng. Biotechnol.">
        <title>Genome-scale model development and genomic sequencing of the oleaginous clade Lipomyces.</title>
        <authorList>
            <person name="Czajka J.J."/>
            <person name="Han Y."/>
            <person name="Kim J."/>
            <person name="Mondo S.J."/>
            <person name="Hofstad B.A."/>
            <person name="Robles A."/>
            <person name="Haridas S."/>
            <person name="Riley R."/>
            <person name="LaButti K."/>
            <person name="Pangilinan J."/>
            <person name="Andreopoulos W."/>
            <person name="Lipzen A."/>
            <person name="Yan J."/>
            <person name="Wang M."/>
            <person name="Ng V."/>
            <person name="Grigoriev I.V."/>
            <person name="Spatafora J.W."/>
            <person name="Magnuson J.K."/>
            <person name="Baker S.E."/>
            <person name="Pomraning K.R."/>
        </authorList>
    </citation>
    <scope>NUCLEOTIDE SEQUENCE [LARGE SCALE GENOMIC DNA]</scope>
    <source>
        <strain evidence="2">CBS 7786</strain>
    </source>
</reference>
<dbReference type="Proteomes" id="UP001433508">
    <property type="component" value="Unassembled WGS sequence"/>
</dbReference>
<name>A0ACC3T8R9_LIPKO</name>
<organism evidence="1 2">
    <name type="scientific">Lipomyces kononenkoae</name>
    <name type="common">Yeast</name>
    <dbReference type="NCBI Taxonomy" id="34357"/>
    <lineage>
        <taxon>Eukaryota</taxon>
        <taxon>Fungi</taxon>
        <taxon>Dikarya</taxon>
        <taxon>Ascomycota</taxon>
        <taxon>Saccharomycotina</taxon>
        <taxon>Lipomycetes</taxon>
        <taxon>Lipomycetales</taxon>
        <taxon>Lipomycetaceae</taxon>
        <taxon>Lipomyces</taxon>
    </lineage>
</organism>
<accession>A0ACC3T8R9</accession>
<evidence type="ECO:0000313" key="2">
    <source>
        <dbReference type="Proteomes" id="UP001433508"/>
    </source>
</evidence>
<keyword evidence="2" id="KW-1185">Reference proteome</keyword>
<proteinExistence type="predicted"/>